<proteinExistence type="predicted"/>
<feature type="region of interest" description="Disordered" evidence="1">
    <location>
        <begin position="1"/>
        <end position="22"/>
    </location>
</feature>
<evidence type="ECO:0000313" key="3">
    <source>
        <dbReference type="Proteomes" id="UP000297729"/>
    </source>
</evidence>
<dbReference type="EMBL" id="SPVG01000245">
    <property type="protein sequence ID" value="TFW15924.1"/>
    <property type="molecule type" value="Genomic_DNA"/>
</dbReference>
<reference evidence="2 3" key="1">
    <citation type="submission" date="2019-03" db="EMBL/GenBank/DDBJ databases">
        <title>Draft Genome Sequence of Duganella callidus sp. nov., a Novel Duganella Species Isolated from Cultivated Soil.</title>
        <authorList>
            <person name="Raths R."/>
            <person name="Peta V."/>
            <person name="Bucking H."/>
        </authorList>
    </citation>
    <scope>NUCLEOTIDE SEQUENCE [LARGE SCALE GENOMIC DNA]</scope>
    <source>
        <strain evidence="2 3">DN04</strain>
    </source>
</reference>
<protein>
    <recommendedName>
        <fullName evidence="4">DNA-binding protein</fullName>
    </recommendedName>
</protein>
<dbReference type="AlphaFoldDB" id="A0A4Y9S772"/>
<name>A0A4Y9S772_9BURK</name>
<evidence type="ECO:0000256" key="1">
    <source>
        <dbReference type="SAM" id="MobiDB-lite"/>
    </source>
</evidence>
<accession>A0A4Y9S772</accession>
<dbReference type="RefSeq" id="WP_135204210.1">
    <property type="nucleotide sequence ID" value="NZ_SPVG01000245.1"/>
</dbReference>
<sequence length="61" mass="6225">MAAAPFKKNAPVKARSAKTGKVSDGKFVAERPAGKGVFYDVDLGEAGGGVKSFRPSQVTAA</sequence>
<gene>
    <name evidence="2" type="ORF">E4L98_24825</name>
</gene>
<comment type="caution">
    <text evidence="2">The sequence shown here is derived from an EMBL/GenBank/DDBJ whole genome shotgun (WGS) entry which is preliminary data.</text>
</comment>
<organism evidence="2 3">
    <name type="scientific">Duganella callida</name>
    <dbReference type="NCBI Taxonomy" id="2561932"/>
    <lineage>
        <taxon>Bacteria</taxon>
        <taxon>Pseudomonadati</taxon>
        <taxon>Pseudomonadota</taxon>
        <taxon>Betaproteobacteria</taxon>
        <taxon>Burkholderiales</taxon>
        <taxon>Oxalobacteraceae</taxon>
        <taxon>Telluria group</taxon>
        <taxon>Duganella</taxon>
    </lineage>
</organism>
<dbReference type="Proteomes" id="UP000297729">
    <property type="component" value="Unassembled WGS sequence"/>
</dbReference>
<evidence type="ECO:0008006" key="4">
    <source>
        <dbReference type="Google" id="ProtNLM"/>
    </source>
</evidence>
<keyword evidence="3" id="KW-1185">Reference proteome</keyword>
<dbReference type="OrthoDB" id="9892129at2"/>
<evidence type="ECO:0000313" key="2">
    <source>
        <dbReference type="EMBL" id="TFW15924.1"/>
    </source>
</evidence>